<keyword evidence="3" id="KW-1185">Reference proteome</keyword>
<comment type="caution">
    <text evidence="2">The sequence shown here is derived from an EMBL/GenBank/DDBJ whole genome shotgun (WGS) entry which is preliminary data.</text>
</comment>
<evidence type="ECO:0000313" key="3">
    <source>
        <dbReference type="Proteomes" id="UP000266841"/>
    </source>
</evidence>
<dbReference type="AlphaFoldDB" id="K0TN46"/>
<dbReference type="eggNOG" id="ENOG502SUB8">
    <property type="taxonomic scope" value="Eukaryota"/>
</dbReference>
<dbReference type="OrthoDB" id="45062at2759"/>
<reference evidence="2 3" key="1">
    <citation type="journal article" date="2012" name="Genome Biol.">
        <title>Genome and low-iron response of an oceanic diatom adapted to chronic iron limitation.</title>
        <authorList>
            <person name="Lommer M."/>
            <person name="Specht M."/>
            <person name="Roy A.S."/>
            <person name="Kraemer L."/>
            <person name="Andreson R."/>
            <person name="Gutowska M.A."/>
            <person name="Wolf J."/>
            <person name="Bergner S.V."/>
            <person name="Schilhabel M.B."/>
            <person name="Klostermeier U.C."/>
            <person name="Beiko R.G."/>
            <person name="Rosenstiel P."/>
            <person name="Hippler M."/>
            <person name="Laroche J."/>
        </authorList>
    </citation>
    <scope>NUCLEOTIDE SEQUENCE [LARGE SCALE GENOMIC DNA]</scope>
    <source>
        <strain evidence="2 3">CCMP1005</strain>
    </source>
</reference>
<evidence type="ECO:0000313" key="2">
    <source>
        <dbReference type="EMBL" id="EJK76846.1"/>
    </source>
</evidence>
<name>K0TN46_THAOC</name>
<evidence type="ECO:0000256" key="1">
    <source>
        <dbReference type="SAM" id="SignalP"/>
    </source>
</evidence>
<sequence>MVVVDLLRIIACVVTVAAVALASSAPAPAPTAATSQSAGGYELLDVDAFLKRRCGTEDGRPALWSYEGRLTDPSSGRVVAEVEGLELIRQIPSPSADGLFEADTRWKLVVGLRALCPVQAGDGTNELDSSPGEGGSLLTSIRLRPDGPLRHLDPSECVAAYDTAITYVSRNKGRELFVISERGGKASCPEEEEDLSKYYYLMGAAKISPSNDSTLFGYSILARSGVAQIDGGDIQLPPTELLSHSSDDEVVVSPPRSRLLQFGKGDGSSSSDRKYGSIRETYNFRFDGETSEVGAGGLLARLRRSIGKSDHASAPKESTVQYSRYGESPPWYAPGRSCTLALQGRRLDDRPRRDIEYSSQQLPPTASWLADKCGFWSGWPAQFSVRR</sequence>
<accession>K0TN46</accession>
<keyword evidence="1" id="KW-0732">Signal</keyword>
<protein>
    <submittedName>
        <fullName evidence="2">Uncharacterized protein</fullName>
    </submittedName>
</protein>
<gene>
    <name evidence="2" type="ORF">THAOC_01369</name>
</gene>
<dbReference type="OMA" id="TWIDARC"/>
<feature type="signal peptide" evidence="1">
    <location>
        <begin position="1"/>
        <end position="22"/>
    </location>
</feature>
<dbReference type="EMBL" id="AGNL01001626">
    <property type="protein sequence ID" value="EJK76846.1"/>
    <property type="molecule type" value="Genomic_DNA"/>
</dbReference>
<feature type="chain" id="PRO_5003838620" evidence="1">
    <location>
        <begin position="23"/>
        <end position="387"/>
    </location>
</feature>
<dbReference type="Proteomes" id="UP000266841">
    <property type="component" value="Unassembled WGS sequence"/>
</dbReference>
<proteinExistence type="predicted"/>
<organism evidence="2 3">
    <name type="scientific">Thalassiosira oceanica</name>
    <name type="common">Marine diatom</name>
    <dbReference type="NCBI Taxonomy" id="159749"/>
    <lineage>
        <taxon>Eukaryota</taxon>
        <taxon>Sar</taxon>
        <taxon>Stramenopiles</taxon>
        <taxon>Ochrophyta</taxon>
        <taxon>Bacillariophyta</taxon>
        <taxon>Coscinodiscophyceae</taxon>
        <taxon>Thalassiosirophycidae</taxon>
        <taxon>Thalassiosirales</taxon>
        <taxon>Thalassiosiraceae</taxon>
        <taxon>Thalassiosira</taxon>
    </lineage>
</organism>
<feature type="non-terminal residue" evidence="2">
    <location>
        <position position="387"/>
    </location>
</feature>